<accession>A0A2G0QED2</accession>
<dbReference type="Proteomes" id="UP000094600">
    <property type="component" value="Chromosome"/>
</dbReference>
<dbReference type="InterPro" id="IPR018060">
    <property type="entry name" value="HTH_AraC"/>
</dbReference>
<proteinExistence type="predicted"/>
<keyword evidence="3" id="KW-0804">Transcription</keyword>
<dbReference type="EMBL" id="NJAI01000001">
    <property type="protein sequence ID" value="PHM57580.1"/>
    <property type="molecule type" value="Genomic_DNA"/>
</dbReference>
<keyword evidence="7" id="KW-1185">Reference proteome</keyword>
<dbReference type="Proteomes" id="UP000225433">
    <property type="component" value="Unassembled WGS sequence"/>
</dbReference>
<dbReference type="STRING" id="351679.A9255_14275"/>
<dbReference type="EMBL" id="CP016176">
    <property type="protein sequence ID" value="AOM41632.1"/>
    <property type="molecule type" value="Genomic_DNA"/>
</dbReference>
<evidence type="ECO:0000313" key="7">
    <source>
        <dbReference type="Proteomes" id="UP000094600"/>
    </source>
</evidence>
<dbReference type="GO" id="GO:0043565">
    <property type="term" value="F:sequence-specific DNA binding"/>
    <property type="evidence" value="ECO:0007669"/>
    <property type="project" value="InterPro"/>
</dbReference>
<dbReference type="Gene3D" id="1.10.10.60">
    <property type="entry name" value="Homeodomain-like"/>
    <property type="match status" value="1"/>
</dbReference>
<dbReference type="GO" id="GO:0003700">
    <property type="term" value="F:DNA-binding transcription factor activity"/>
    <property type="evidence" value="ECO:0007669"/>
    <property type="project" value="InterPro"/>
</dbReference>
<sequence length="260" mass="30440">MIQAINKIPYAVRLYEYNSQYLVLSHNMKTEWHHHPCLQLTVSPHYSKIRIDTEQRPQQAYGFIVASNIKHRLHTEDEPCFNFLVDPIHPLYHLLLHKIKNSDIVYLESESSRLIADYFVYCVQSNTSPNILILNYWLGQLDDCDCYLDDRIVKATTLISELSVKCISSHEISKRLYLSESRFLHLFRQEMGINFRGYLLWKRFHHAFENIHSPNSLTALAYQSGFSDSAHLSRTCMKLYGLRPSELKNASADFADYFSL</sequence>
<evidence type="ECO:0000259" key="4">
    <source>
        <dbReference type="PROSITE" id="PS01124"/>
    </source>
</evidence>
<dbReference type="InterPro" id="IPR009057">
    <property type="entry name" value="Homeodomain-like_sf"/>
</dbReference>
<evidence type="ECO:0000256" key="3">
    <source>
        <dbReference type="ARBA" id="ARBA00023163"/>
    </source>
</evidence>
<dbReference type="SMART" id="SM00342">
    <property type="entry name" value="HTH_ARAC"/>
    <property type="match status" value="1"/>
</dbReference>
<dbReference type="PANTHER" id="PTHR43280">
    <property type="entry name" value="ARAC-FAMILY TRANSCRIPTIONAL REGULATOR"/>
    <property type="match status" value="1"/>
</dbReference>
<organism evidence="6 8">
    <name type="scientific">Xenorhabdus hominickii</name>
    <dbReference type="NCBI Taxonomy" id="351679"/>
    <lineage>
        <taxon>Bacteria</taxon>
        <taxon>Pseudomonadati</taxon>
        <taxon>Pseudomonadota</taxon>
        <taxon>Gammaproteobacteria</taxon>
        <taxon>Enterobacterales</taxon>
        <taxon>Morganellaceae</taxon>
        <taxon>Xenorhabdus</taxon>
    </lineage>
</organism>
<dbReference type="AlphaFoldDB" id="A0A2G0QED2"/>
<dbReference type="Pfam" id="PF12833">
    <property type="entry name" value="HTH_18"/>
    <property type="match status" value="1"/>
</dbReference>
<gene>
    <name evidence="5" type="ORF">A9255_14275</name>
    <name evidence="6" type="ORF">Xhom_00561</name>
</gene>
<reference evidence="6 8" key="2">
    <citation type="journal article" date="2017" name="Nat. Microbiol.">
        <title>Natural product diversity associated with the nematode symbionts Photorhabdus and Xenorhabdus.</title>
        <authorList>
            <person name="Tobias N.J."/>
            <person name="Wolff H."/>
            <person name="Djahanschiri B."/>
            <person name="Grundmann F."/>
            <person name="Kronenwerth M."/>
            <person name="Shi Y.M."/>
            <person name="Simonyi S."/>
            <person name="Grun P."/>
            <person name="Shapiro-Ilan D."/>
            <person name="Pidot S.J."/>
            <person name="Stinear T.P."/>
            <person name="Ebersberger I."/>
            <person name="Bode H.B."/>
        </authorList>
    </citation>
    <scope>NUCLEOTIDE SEQUENCE [LARGE SCALE GENOMIC DNA]</scope>
    <source>
        <strain evidence="6 8">DSM 17903</strain>
    </source>
</reference>
<dbReference type="KEGG" id="xho:A9255_14275"/>
<evidence type="ECO:0000313" key="8">
    <source>
        <dbReference type="Proteomes" id="UP000225433"/>
    </source>
</evidence>
<dbReference type="PROSITE" id="PS01124">
    <property type="entry name" value="HTH_ARAC_FAMILY_2"/>
    <property type="match status" value="1"/>
</dbReference>
<reference evidence="5 7" key="1">
    <citation type="submission" date="2016-06" db="EMBL/GenBank/DDBJ databases">
        <title>Bacterial characters and pathogenicity of Xenorhabdus hominickii from an entomopathogenic nematode, Steinernema monticolum.</title>
        <authorList>
            <person name="Park Y."/>
            <person name="Kim Y."/>
        </authorList>
    </citation>
    <scope>NUCLEOTIDE SEQUENCE [LARGE SCALE GENOMIC DNA]</scope>
    <source>
        <strain evidence="5 7">ANU1</strain>
    </source>
</reference>
<evidence type="ECO:0000313" key="6">
    <source>
        <dbReference type="EMBL" id="PHM57580.1"/>
    </source>
</evidence>
<dbReference type="PANTHER" id="PTHR43280:SF2">
    <property type="entry name" value="HTH-TYPE TRANSCRIPTIONAL REGULATOR EXSA"/>
    <property type="match status" value="1"/>
</dbReference>
<dbReference type="OrthoDB" id="5295226at2"/>
<keyword evidence="1" id="KW-0805">Transcription regulation</keyword>
<evidence type="ECO:0000256" key="1">
    <source>
        <dbReference type="ARBA" id="ARBA00023015"/>
    </source>
</evidence>
<name>A0A2G0QED2_XENHO</name>
<evidence type="ECO:0000313" key="5">
    <source>
        <dbReference type="EMBL" id="AOM41632.1"/>
    </source>
</evidence>
<feature type="domain" description="HTH araC/xylS-type" evidence="4">
    <location>
        <begin position="153"/>
        <end position="250"/>
    </location>
</feature>
<dbReference type="RefSeq" id="WP_069317302.1">
    <property type="nucleotide sequence ID" value="NZ_CAWNQJ010000001.1"/>
</dbReference>
<evidence type="ECO:0000256" key="2">
    <source>
        <dbReference type="ARBA" id="ARBA00023125"/>
    </source>
</evidence>
<protein>
    <submittedName>
        <fullName evidence="6">Type III secretion system transcriptional regulator BsaN</fullName>
    </submittedName>
</protein>
<dbReference type="SUPFAM" id="SSF46689">
    <property type="entry name" value="Homeodomain-like"/>
    <property type="match status" value="1"/>
</dbReference>
<keyword evidence="2" id="KW-0238">DNA-binding</keyword>